<sequence length="270" mass="30643">MALAAFPHIAKQVSLSDNTTYASSWDRRHMIVRLRNTGYGVIVPDLLGYGDTDKPVELNSYAMTKMTQHIVEILDIEDVGKCIGVAHDWVRQCYLFYTPPGTFNVDEFNDMTKKLLGYPAPTKSELWKTDLCPPGAARAWLKAGKTTSLPPYITVPEYLIRQNIFSDGGYRAPLNWYKVSMRGVNAADDALISEENKYLTLPNLFIQSTKDFAWGSETQVQKIKRWARNPRIENLECGHWPQLEKPDELFTLIGRCARDIVPKDLPGCKI</sequence>
<dbReference type="Gene3D" id="3.40.50.1820">
    <property type="entry name" value="alpha/beta hydrolase"/>
    <property type="match status" value="2"/>
</dbReference>
<dbReference type="EMBL" id="GG704913">
    <property type="protein sequence ID" value="EAS28931.2"/>
    <property type="molecule type" value="Genomic_DNA"/>
</dbReference>
<evidence type="ECO:0000313" key="4">
    <source>
        <dbReference type="Proteomes" id="UP000001261"/>
    </source>
</evidence>
<dbReference type="GO" id="GO:0016787">
    <property type="term" value="F:hydrolase activity"/>
    <property type="evidence" value="ECO:0007669"/>
    <property type="project" value="UniProtKB-KW"/>
</dbReference>
<dbReference type="InterPro" id="IPR029058">
    <property type="entry name" value="AB_hydrolase_fold"/>
</dbReference>
<gene>
    <name evidence="3" type="ORF">CIMG_07677</name>
</gene>
<keyword evidence="4" id="KW-1185">Reference proteome</keyword>
<name>A0A0E1RWD7_COCIM</name>
<keyword evidence="1" id="KW-0378">Hydrolase</keyword>
<evidence type="ECO:0000313" key="3">
    <source>
        <dbReference type="EMBL" id="EAS28931.2"/>
    </source>
</evidence>
<protein>
    <recommendedName>
        <fullName evidence="5">AB hydrolase-1 domain-containing protein</fullName>
    </recommendedName>
</protein>
<dbReference type="InterPro" id="IPR000639">
    <property type="entry name" value="Epox_hydrolase-like"/>
</dbReference>
<evidence type="ECO:0000256" key="2">
    <source>
        <dbReference type="ARBA" id="ARBA00038334"/>
    </source>
</evidence>
<dbReference type="KEGG" id="cim:CIMG_07677"/>
<dbReference type="GeneID" id="4559706"/>
<proteinExistence type="inferred from homology"/>
<dbReference type="RefSeq" id="XP_001240514.2">
    <property type="nucleotide sequence ID" value="XM_001240513.2"/>
</dbReference>
<dbReference type="OMA" id="ATRWYRM"/>
<comment type="similarity">
    <text evidence="2">Belongs to the AB hydrolase superfamily. Epoxide hydrolase family.</text>
</comment>
<dbReference type="InParanoid" id="A0A0E1RWD7"/>
<dbReference type="PRINTS" id="PR00412">
    <property type="entry name" value="EPOXHYDRLASE"/>
</dbReference>
<evidence type="ECO:0008006" key="5">
    <source>
        <dbReference type="Google" id="ProtNLM"/>
    </source>
</evidence>
<reference evidence="4" key="1">
    <citation type="journal article" date="2009" name="Genome Res.">
        <title>Comparative genomic analyses of the human fungal pathogens Coccidioides and their relatives.</title>
        <authorList>
            <person name="Sharpton T.J."/>
            <person name="Stajich J.E."/>
            <person name="Rounsley S.D."/>
            <person name="Gardner M.J."/>
            <person name="Wortman J.R."/>
            <person name="Jordar V.S."/>
            <person name="Maiti R."/>
            <person name="Kodira C.D."/>
            <person name="Neafsey D.E."/>
            <person name="Zeng Q."/>
            <person name="Hung C.-Y."/>
            <person name="McMahan C."/>
            <person name="Muszewska A."/>
            <person name="Grynberg M."/>
            <person name="Mandel M.A."/>
            <person name="Kellner E.M."/>
            <person name="Barker B.M."/>
            <person name="Galgiani J.N."/>
            <person name="Orbach M.J."/>
            <person name="Kirkland T.N."/>
            <person name="Cole G.T."/>
            <person name="Henn M.R."/>
            <person name="Birren B.W."/>
            <person name="Taylor J.W."/>
        </authorList>
    </citation>
    <scope>NUCLEOTIDE SEQUENCE [LARGE SCALE GENOMIC DNA]</scope>
    <source>
        <strain evidence="4">RS</strain>
    </source>
</reference>
<organism evidence="3 4">
    <name type="scientific">Coccidioides immitis (strain RS)</name>
    <name type="common">Valley fever fungus</name>
    <dbReference type="NCBI Taxonomy" id="246410"/>
    <lineage>
        <taxon>Eukaryota</taxon>
        <taxon>Fungi</taxon>
        <taxon>Dikarya</taxon>
        <taxon>Ascomycota</taxon>
        <taxon>Pezizomycotina</taxon>
        <taxon>Eurotiomycetes</taxon>
        <taxon>Eurotiomycetidae</taxon>
        <taxon>Onygenales</taxon>
        <taxon>Onygenaceae</taxon>
        <taxon>Coccidioides</taxon>
    </lineage>
</organism>
<dbReference type="VEuPathDB" id="FungiDB:CIMG_07677"/>
<evidence type="ECO:0000256" key="1">
    <source>
        <dbReference type="ARBA" id="ARBA00022801"/>
    </source>
</evidence>
<dbReference type="SUPFAM" id="SSF53474">
    <property type="entry name" value="alpha/beta-Hydrolases"/>
    <property type="match status" value="1"/>
</dbReference>
<dbReference type="OrthoDB" id="284184at2759"/>
<dbReference type="Proteomes" id="UP000001261">
    <property type="component" value="Unassembled WGS sequence"/>
</dbReference>
<reference evidence="4" key="2">
    <citation type="journal article" date="2010" name="Genome Res.">
        <title>Population genomic sequencing of Coccidioides fungi reveals recent hybridization and transposon control.</title>
        <authorList>
            <person name="Neafsey D.E."/>
            <person name="Barker B.M."/>
            <person name="Sharpton T.J."/>
            <person name="Stajich J.E."/>
            <person name="Park D.J."/>
            <person name="Whiston E."/>
            <person name="Hung C.-Y."/>
            <person name="McMahan C."/>
            <person name="White J."/>
            <person name="Sykes S."/>
            <person name="Heiman D."/>
            <person name="Young S."/>
            <person name="Zeng Q."/>
            <person name="Abouelleil A."/>
            <person name="Aftuck L."/>
            <person name="Bessette D."/>
            <person name="Brown A."/>
            <person name="FitzGerald M."/>
            <person name="Lui A."/>
            <person name="Macdonald J.P."/>
            <person name="Priest M."/>
            <person name="Orbach M.J."/>
            <person name="Galgiani J.N."/>
            <person name="Kirkland T.N."/>
            <person name="Cole G.T."/>
            <person name="Birren B.W."/>
            <person name="Henn M.R."/>
            <person name="Taylor J.W."/>
            <person name="Rounsley S.D."/>
        </authorList>
    </citation>
    <scope>GENOME REANNOTATION</scope>
    <source>
        <strain evidence="4">RS</strain>
    </source>
</reference>
<dbReference type="PANTHER" id="PTHR43329">
    <property type="entry name" value="EPOXIDE HYDROLASE"/>
    <property type="match status" value="1"/>
</dbReference>
<accession>A0A0E1RWD7</accession>
<dbReference type="STRING" id="246410.A0A0E1RWD7"/>
<dbReference type="AlphaFoldDB" id="A0A0E1RWD7"/>